<evidence type="ECO:0000313" key="2">
    <source>
        <dbReference type="Proteomes" id="UP000799755"/>
    </source>
</evidence>
<gene>
    <name evidence="1" type="ORF">BDR25DRAFT_330248</name>
</gene>
<protein>
    <submittedName>
        <fullName evidence="1">Uncharacterized protein</fullName>
    </submittedName>
</protein>
<reference evidence="1" key="1">
    <citation type="journal article" date="2020" name="Stud. Mycol.">
        <title>101 Dothideomycetes genomes: a test case for predicting lifestyles and emergence of pathogens.</title>
        <authorList>
            <person name="Haridas S."/>
            <person name="Albert R."/>
            <person name="Binder M."/>
            <person name="Bloem J."/>
            <person name="Labutti K."/>
            <person name="Salamov A."/>
            <person name="Andreopoulos B."/>
            <person name="Baker S."/>
            <person name="Barry K."/>
            <person name="Bills G."/>
            <person name="Bluhm B."/>
            <person name="Cannon C."/>
            <person name="Castanera R."/>
            <person name="Culley D."/>
            <person name="Daum C."/>
            <person name="Ezra D."/>
            <person name="Gonzalez J."/>
            <person name="Henrissat B."/>
            <person name="Kuo A."/>
            <person name="Liang C."/>
            <person name="Lipzen A."/>
            <person name="Lutzoni F."/>
            <person name="Magnuson J."/>
            <person name="Mondo S."/>
            <person name="Nolan M."/>
            <person name="Ohm R."/>
            <person name="Pangilinan J."/>
            <person name="Park H.-J."/>
            <person name="Ramirez L."/>
            <person name="Alfaro M."/>
            <person name="Sun H."/>
            <person name="Tritt A."/>
            <person name="Yoshinaga Y."/>
            <person name="Zwiers L.-H."/>
            <person name="Turgeon B."/>
            <person name="Goodwin S."/>
            <person name="Spatafora J."/>
            <person name="Crous P."/>
            <person name="Grigoriev I."/>
        </authorList>
    </citation>
    <scope>NUCLEOTIDE SEQUENCE</scope>
    <source>
        <strain evidence="1">ATCC 200398</strain>
    </source>
</reference>
<keyword evidence="2" id="KW-1185">Reference proteome</keyword>
<accession>A0ACB6RE86</accession>
<sequence length="1952" mass="218672">MSPRATGGNQGVIQHGVVRESAEEERTSNRMQPGLSQGHRCTLAKFDNFRIPFTQPIIDVSMSDLYPSIAQCAVVATALKVLLFPAYKSTDFEVHRNWLAITHSLPIKEWYFEKTSEWTLDYPPFFAYFEWFLSQAAASIEPALLNVKALEYDSWQTVYFQRATVILTELVLVYALHLYVKGSASKRSAHAAALSILLSPGLLIIDHIHFQYNGFMYGILVLSLVLARNSSTLLLSGLIFAVLLCFKHIYLYLAPAYFVYLLRVYCLSPRSSFPYFRVQFFNCVKLGVGIAAIFAGALGPFALWGQLEQVFRRLFPFSRGLCHAYWAPNVWAMYSFTDRVLIYLAPYLGLKVDRDAINSVTRGLVGDTSFAVLPDVAPFTCFILTLAAQIPFLIRLLVKPSWDGFVGAVTLCGYASFLFGWHVHEKAILIVIIPFSLLALKDRRYLGAFRPLAVAGHVSLFPLLFTAAEFPVKTVYTILWLVLFLLAFDRLAPASSHPRVFLLDRFSLVYIAFSIPLIAYCSLLHALVQYKRKPVKFDQPPPSLDDNAEVWVIEATGEVFTDYEKYLSRRDFYLQKSFTCESTGHTGYTFFEAIESETEASKEINSIFPEGLRSRVLAFVQFQNTARMDDLVNLVFDHFREHYMVGDRVSVEHEGLRRYGVIAQMQDTSRLHTIFSGQSDEQFRSYTYHITLEGSGEQLTKYKASELQRDRRVYSKLVLKQFLRSAVSREAWNGAPWMVKDHLAKRYNISTKVPETKTRDAVIAAKKAQNAANAISNSNHTAPSTYPLSMSNMPNGPDTSQGHPISRPPAPGGQTTFVNFSANAQPQYHPDQERQMTGPPLPEPVRSHPFPPMNGRLPPFMPSVQPPQMYQPLPPHLAHHLTQHMPPPGAGLPISLPFQNNFMQYQTLAPTNLPQQQVAPPSRAFEAVKYPCEDLEIRAPRLSSERPPLKFFSDDVPEGVDPPETKTGILMKSVGPLLCTWDTLNVHDLIYSLDSFTLDDFVRAMRFSSEEVECELLVEVHCSVFKQIVAESGKLQAPLPKVEDSDESENEESSKTTSPEPEPEPEPPVRTTRSSLRKSEILVKQRTPTPEPPKQLHKAAEFLAEFDWIDQCKVRNFREGGWQAVLVGLLYALSFNPLQKDACDQILAELVPPDDEPSMENIARNYVYLDVNLRITALEMALRLTVATETFREQLATAGQDMTRLRKEKIEFQKKRKELADELFKLDNERKIQYPNNMPISPVDAKENQDFPMTGTEEAKEEAEAASESSEEPRAANRKLRHTKQNKRKREVEAAKKERAKKKKAEAAKTKAQLEWDKLLVDIEKKKEELKSCEASITELDEDLREALVARSRLIGKDRFMNKYYWFERNGMPYGGVPQSSTAEYGYANGRLWVQGPDEHELGPNLVEPALTQDHERFGFTIPQRKEREEGSTHLSKSTEWGYYDDPADLDRLLAWLDDRGVREKALRKELTLYKDKIAFRMGKMKEHLTEAEKSKAEGEENGTRVSTRTKTYVEKDVTKDRCLLWTNSIMRGDLGYSHMEEYEPPKKTKRGTAKVTKSKSHVDTSKNSQTEPSSPIINPLDQKTLAAFPTGRPLEDKLDTVQCKHCRRPILRTVAAGHIRECLNKKQEKLKKKKEAKEAKDAALRKEKGEKDDDEGGKNNARKSAVKGAVVDGEGAKKGKKRKIDGDAEKAPNAKKKKKDEPKPKAAKPKGPVDVEKQCGVALPNGSFCARSLTCKSHSMGLKRAVPGRSLPYDMLLAQYQKKNQAKQQRAAIDANAPLPEDLEPSGAVDSDEEKEAIMTALARHRPRPIATFTPVSQKSKYQYIRMKDMLRSALGAPHGGSIFSNVPSNGEHVGTSRGLALGMMGAPPSATSENFPGSAGGMGGFPPPPSAGLDGQSVSGMNPGSRRQSSIGMGVSGSAGPRQILPGQLPGPGPQQRKGSMASVASVGAS</sequence>
<organism evidence="1 2">
    <name type="scientific">Lindgomyces ingoldianus</name>
    <dbReference type="NCBI Taxonomy" id="673940"/>
    <lineage>
        <taxon>Eukaryota</taxon>
        <taxon>Fungi</taxon>
        <taxon>Dikarya</taxon>
        <taxon>Ascomycota</taxon>
        <taxon>Pezizomycotina</taxon>
        <taxon>Dothideomycetes</taxon>
        <taxon>Pleosporomycetidae</taxon>
        <taxon>Pleosporales</taxon>
        <taxon>Lindgomycetaceae</taxon>
        <taxon>Lindgomyces</taxon>
    </lineage>
</organism>
<evidence type="ECO:0000313" key="1">
    <source>
        <dbReference type="EMBL" id="KAF2477461.1"/>
    </source>
</evidence>
<proteinExistence type="predicted"/>
<dbReference type="Proteomes" id="UP000799755">
    <property type="component" value="Unassembled WGS sequence"/>
</dbReference>
<name>A0ACB6RE86_9PLEO</name>
<dbReference type="EMBL" id="MU003492">
    <property type="protein sequence ID" value="KAF2477461.1"/>
    <property type="molecule type" value="Genomic_DNA"/>
</dbReference>
<comment type="caution">
    <text evidence="1">The sequence shown here is derived from an EMBL/GenBank/DDBJ whole genome shotgun (WGS) entry which is preliminary data.</text>
</comment>